<name>A0A0V0Q8I8_PSEPJ</name>
<protein>
    <submittedName>
        <fullName evidence="1">Uncharacterized protein</fullName>
    </submittedName>
</protein>
<dbReference type="AlphaFoldDB" id="A0A0V0Q8I8"/>
<proteinExistence type="predicted"/>
<reference evidence="1 2" key="1">
    <citation type="journal article" date="2015" name="Sci. Rep.">
        <title>Genome of the facultative scuticociliatosis pathogen Pseudocohnilembus persalinus provides insight into its virulence through horizontal gene transfer.</title>
        <authorList>
            <person name="Xiong J."/>
            <person name="Wang G."/>
            <person name="Cheng J."/>
            <person name="Tian M."/>
            <person name="Pan X."/>
            <person name="Warren A."/>
            <person name="Jiang C."/>
            <person name="Yuan D."/>
            <person name="Miao W."/>
        </authorList>
    </citation>
    <scope>NUCLEOTIDE SEQUENCE [LARGE SCALE GENOMIC DNA]</scope>
    <source>
        <strain evidence="1">36N120E</strain>
    </source>
</reference>
<dbReference type="EMBL" id="LDAU01000240">
    <property type="protein sequence ID" value="KRW98562.1"/>
    <property type="molecule type" value="Genomic_DNA"/>
</dbReference>
<organism evidence="1 2">
    <name type="scientific">Pseudocohnilembus persalinus</name>
    <name type="common">Ciliate</name>
    <dbReference type="NCBI Taxonomy" id="266149"/>
    <lineage>
        <taxon>Eukaryota</taxon>
        <taxon>Sar</taxon>
        <taxon>Alveolata</taxon>
        <taxon>Ciliophora</taxon>
        <taxon>Intramacronucleata</taxon>
        <taxon>Oligohymenophorea</taxon>
        <taxon>Scuticociliatia</taxon>
        <taxon>Philasterida</taxon>
        <taxon>Pseudocohnilembidae</taxon>
        <taxon>Pseudocohnilembus</taxon>
    </lineage>
</organism>
<dbReference type="SUPFAM" id="SSF52047">
    <property type="entry name" value="RNI-like"/>
    <property type="match status" value="1"/>
</dbReference>
<evidence type="ECO:0000313" key="2">
    <source>
        <dbReference type="Proteomes" id="UP000054937"/>
    </source>
</evidence>
<sequence length="356" mass="43251">MGQVDPISIMLFYRFLQLNLGIKQIDAKIFDELHQIFKFNAQSEYPFQHILLAEQDLLQIGIYMEEIFKKTKIFRQNNQIYKQQQIQGIQQQYESKLQDFVMEHKINYQMNFFNQFWLIESLSKSCKNLRKINICLDVNMWNIYGQQMYQNMKSLENLKELGLIFVSFFNSVKDFDLGGIENLKNLKKFSINYSFNCFNYYNTIAITEQQNIDLRQFVYQQYIQPLLKMKNLRYLEIKNYNFFTYWRNLKYVDRLFIEVGLNLFENLSEFRYGPILSGDYIYKEQFDAEANQFYKIKSYKNILRSQYILKNAFRQKKALLAMIYRLKKTNVAYVWRVEILQDLLILLSHNDHYVQQ</sequence>
<comment type="caution">
    <text evidence="1">The sequence shown here is derived from an EMBL/GenBank/DDBJ whole genome shotgun (WGS) entry which is preliminary data.</text>
</comment>
<gene>
    <name evidence="1" type="ORF">PPERSA_00054</name>
</gene>
<keyword evidence="2" id="KW-1185">Reference proteome</keyword>
<dbReference type="InParanoid" id="A0A0V0Q8I8"/>
<dbReference type="InterPro" id="IPR032675">
    <property type="entry name" value="LRR_dom_sf"/>
</dbReference>
<evidence type="ECO:0000313" key="1">
    <source>
        <dbReference type="EMBL" id="KRW98562.1"/>
    </source>
</evidence>
<accession>A0A0V0Q8I8</accession>
<dbReference type="OrthoDB" id="411182at2759"/>
<dbReference type="Gene3D" id="3.80.10.10">
    <property type="entry name" value="Ribonuclease Inhibitor"/>
    <property type="match status" value="1"/>
</dbReference>
<dbReference type="Proteomes" id="UP000054937">
    <property type="component" value="Unassembled WGS sequence"/>
</dbReference>